<gene>
    <name evidence="2" type="ORF">QJT81_10755</name>
</gene>
<name>A0AA95KSB8_9GAMM</name>
<dbReference type="Pfam" id="PF13173">
    <property type="entry name" value="AAA_14"/>
    <property type="match status" value="1"/>
</dbReference>
<protein>
    <submittedName>
        <fullName evidence="2">AAA family ATPase</fullName>
    </submittedName>
</protein>
<evidence type="ECO:0000313" key="2">
    <source>
        <dbReference type="EMBL" id="WGZ96407.1"/>
    </source>
</evidence>
<dbReference type="InterPro" id="IPR041682">
    <property type="entry name" value="AAA_14"/>
</dbReference>
<dbReference type="Proteomes" id="UP001301326">
    <property type="component" value="Chromosome"/>
</dbReference>
<reference evidence="2" key="1">
    <citation type="journal article" date="2023" name="Int. J. Mol. Sci.">
        <title>Metagenomics Revealed a New Genus 'Candidatus Thiocaldithrix dubininis' gen. nov., sp. nov. and a New Species 'Candidatus Thiothrix putei' sp. nov. in the Family Thiotrichaceae, Some Members of Which Have Traits of Both Na+- and H+-Motive Energetics.</title>
        <authorList>
            <person name="Ravin N.V."/>
            <person name="Muntyan M.S."/>
            <person name="Smolyakov D.D."/>
            <person name="Rudenko T.S."/>
            <person name="Beletsky A.V."/>
            <person name="Mardanov A.V."/>
            <person name="Grabovich M.Y."/>
        </authorList>
    </citation>
    <scope>NUCLEOTIDE SEQUENCE</scope>
    <source>
        <strain evidence="2">GKL-02</strain>
    </source>
</reference>
<dbReference type="AlphaFoldDB" id="A0AA95KSB8"/>
<dbReference type="PANTHER" id="PTHR43566">
    <property type="entry name" value="CONSERVED PROTEIN"/>
    <property type="match status" value="1"/>
</dbReference>
<evidence type="ECO:0000259" key="1">
    <source>
        <dbReference type="Pfam" id="PF13173"/>
    </source>
</evidence>
<sequence>MDKPRHLHTKIEQLLAMFPVVALIGSRQCGKSTLVKQVRPNWKYYDLESPDDYQLISRDPVSFFALNSQQLIIDEAQQYPDVFKVLRGVIDNERHTKGRFLLTGSSSPSIVKGITESLAGRIATVEMSPFKQTEYYARV</sequence>
<proteinExistence type="predicted"/>
<reference evidence="2" key="2">
    <citation type="submission" date="2023-04" db="EMBL/GenBank/DDBJ databases">
        <authorList>
            <person name="Beletskiy A.V."/>
            <person name="Mardanov A.V."/>
            <person name="Ravin N.V."/>
        </authorList>
    </citation>
    <scope>NUCLEOTIDE SEQUENCE</scope>
    <source>
        <strain evidence="2">GKL-02</strain>
    </source>
</reference>
<accession>A0AA95KSB8</accession>
<organism evidence="2">
    <name type="scientific">Candidatus Thiothrix putei</name>
    <dbReference type="NCBI Taxonomy" id="3080811"/>
    <lineage>
        <taxon>Bacteria</taxon>
        <taxon>Pseudomonadati</taxon>
        <taxon>Pseudomonadota</taxon>
        <taxon>Gammaproteobacteria</taxon>
        <taxon>Thiotrichales</taxon>
        <taxon>Thiotrichaceae</taxon>
        <taxon>Thiothrix</taxon>
    </lineage>
</organism>
<dbReference type="KEGG" id="tput:QJT81_10755"/>
<dbReference type="PANTHER" id="PTHR43566:SF2">
    <property type="entry name" value="DUF4143 DOMAIN-CONTAINING PROTEIN"/>
    <property type="match status" value="1"/>
</dbReference>
<dbReference type="InterPro" id="IPR027417">
    <property type="entry name" value="P-loop_NTPase"/>
</dbReference>
<dbReference type="SUPFAM" id="SSF52540">
    <property type="entry name" value="P-loop containing nucleoside triphosphate hydrolases"/>
    <property type="match status" value="1"/>
</dbReference>
<feature type="domain" description="AAA" evidence="1">
    <location>
        <begin position="19"/>
        <end position="135"/>
    </location>
</feature>
<dbReference type="EMBL" id="CP124756">
    <property type="protein sequence ID" value="WGZ96407.1"/>
    <property type="molecule type" value="Genomic_DNA"/>
</dbReference>